<evidence type="ECO:0000259" key="6">
    <source>
        <dbReference type="SMART" id="SM00528"/>
    </source>
</evidence>
<dbReference type="Gene3D" id="4.10.430.10">
    <property type="entry name" value="Histone-like protein H-NS, C-terminal domain"/>
    <property type="match status" value="1"/>
</dbReference>
<feature type="region of interest" description="Disordered" evidence="5">
    <location>
        <begin position="1"/>
        <end position="26"/>
    </location>
</feature>
<dbReference type="PANTHER" id="PTHR38097">
    <property type="match status" value="1"/>
</dbReference>
<dbReference type="PANTHER" id="PTHR38097:SF2">
    <property type="entry name" value="DNA-BINDING PROTEIN STPA"/>
    <property type="match status" value="1"/>
</dbReference>
<keyword evidence="8" id="KW-1185">Reference proteome</keyword>
<evidence type="ECO:0000256" key="5">
    <source>
        <dbReference type="SAM" id="MobiDB-lite"/>
    </source>
</evidence>
<keyword evidence="3" id="KW-0963">Cytoplasm</keyword>
<keyword evidence="4" id="KW-0238">DNA-binding</keyword>
<dbReference type="SUPFAM" id="SSF81273">
    <property type="entry name" value="H-NS histone-like proteins"/>
    <property type="match status" value="1"/>
</dbReference>
<proteinExistence type="inferred from homology"/>
<dbReference type="Proteomes" id="UP000307749">
    <property type="component" value="Unassembled WGS sequence"/>
</dbReference>
<dbReference type="SMART" id="SM00528">
    <property type="entry name" value="HNS"/>
    <property type="match status" value="1"/>
</dbReference>
<dbReference type="GO" id="GO:0003681">
    <property type="term" value="F:bent DNA binding"/>
    <property type="evidence" value="ECO:0007669"/>
    <property type="project" value="TreeGrafter"/>
</dbReference>
<evidence type="ECO:0000256" key="2">
    <source>
        <dbReference type="ARBA" id="ARBA00010610"/>
    </source>
</evidence>
<comment type="caution">
    <text evidence="7">The sequence shown here is derived from an EMBL/GenBank/DDBJ whole genome shotgun (WGS) entry which is preliminary data.</text>
</comment>
<dbReference type="GO" id="GO:0032993">
    <property type="term" value="C:protein-DNA complex"/>
    <property type="evidence" value="ECO:0007669"/>
    <property type="project" value="TreeGrafter"/>
</dbReference>
<evidence type="ECO:0000313" key="7">
    <source>
        <dbReference type="EMBL" id="THD10148.1"/>
    </source>
</evidence>
<dbReference type="GO" id="GO:0005829">
    <property type="term" value="C:cytosol"/>
    <property type="evidence" value="ECO:0007669"/>
    <property type="project" value="TreeGrafter"/>
</dbReference>
<dbReference type="InterPro" id="IPR037150">
    <property type="entry name" value="H-NS_C_dom_sf"/>
</dbReference>
<protein>
    <recommendedName>
        <fullName evidence="6">DNA-binding protein H-NS-like C-terminal domain-containing protein</fullName>
    </recommendedName>
</protein>
<gene>
    <name evidence="7" type="ORF">B1806_09565</name>
</gene>
<organism evidence="7 8">
    <name type="scientific">Metallibacterium scheffleri</name>
    <dbReference type="NCBI Taxonomy" id="993689"/>
    <lineage>
        <taxon>Bacteria</taxon>
        <taxon>Pseudomonadati</taxon>
        <taxon>Pseudomonadota</taxon>
        <taxon>Gammaproteobacteria</taxon>
        <taxon>Lysobacterales</taxon>
        <taxon>Rhodanobacteraceae</taxon>
        <taxon>Metallibacterium</taxon>
    </lineage>
</organism>
<dbReference type="GO" id="GO:0003680">
    <property type="term" value="F:minor groove of adenine-thymine-rich DNA binding"/>
    <property type="evidence" value="ECO:0007669"/>
    <property type="project" value="TreeGrafter"/>
</dbReference>
<dbReference type="InterPro" id="IPR027444">
    <property type="entry name" value="H-NS_C_dom"/>
</dbReference>
<feature type="domain" description="DNA-binding protein H-NS-like C-terminal" evidence="6">
    <location>
        <begin position="57"/>
        <end position="101"/>
    </location>
</feature>
<evidence type="ECO:0000256" key="3">
    <source>
        <dbReference type="ARBA" id="ARBA00022490"/>
    </source>
</evidence>
<dbReference type="EMBL" id="MWQO01000033">
    <property type="protein sequence ID" value="THD10148.1"/>
    <property type="molecule type" value="Genomic_DNA"/>
</dbReference>
<dbReference type="STRING" id="993689.GCA_002077135_00068"/>
<accession>A0A4S3KP07</accession>
<dbReference type="Pfam" id="PF00816">
    <property type="entry name" value="Histone_HNS"/>
    <property type="match status" value="1"/>
</dbReference>
<evidence type="ECO:0000256" key="4">
    <source>
        <dbReference type="ARBA" id="ARBA00023125"/>
    </source>
</evidence>
<dbReference type="GO" id="GO:0009295">
    <property type="term" value="C:nucleoid"/>
    <property type="evidence" value="ECO:0007669"/>
    <property type="project" value="UniProtKB-SubCell"/>
</dbReference>
<dbReference type="GO" id="GO:0001217">
    <property type="term" value="F:DNA-binding transcription repressor activity"/>
    <property type="evidence" value="ECO:0007669"/>
    <property type="project" value="TreeGrafter"/>
</dbReference>
<evidence type="ECO:0000256" key="1">
    <source>
        <dbReference type="ARBA" id="ARBA00004453"/>
    </source>
</evidence>
<dbReference type="GO" id="GO:0000976">
    <property type="term" value="F:transcription cis-regulatory region binding"/>
    <property type="evidence" value="ECO:0007669"/>
    <property type="project" value="TreeGrafter"/>
</dbReference>
<sequence length="103" mass="11105">MTDEQIEASIAAGKAEKDRREAERKESVVKRIVDDVVNSGANFDDVIRALRDAKAAIKAAAGNEAPYRNPTTGETWSGRGKHPKWISDHVANGGNADDFKVAA</sequence>
<evidence type="ECO:0000313" key="8">
    <source>
        <dbReference type="Proteomes" id="UP000307749"/>
    </source>
</evidence>
<feature type="compositionally biased region" description="Basic and acidic residues" evidence="5">
    <location>
        <begin position="14"/>
        <end position="26"/>
    </location>
</feature>
<name>A0A4S3KP07_9GAMM</name>
<comment type="similarity">
    <text evidence="2">Belongs to the histone-like protein H-NS family.</text>
</comment>
<reference evidence="7 8" key="1">
    <citation type="submission" date="2017-02" db="EMBL/GenBank/DDBJ databases">
        <title>Whole genome sequencing of Metallibacterium scheffleri DSM 24874 (T).</title>
        <authorList>
            <person name="Kumar S."/>
            <person name="Patil P."/>
            <person name="Patil P.B."/>
        </authorList>
    </citation>
    <scope>NUCLEOTIDE SEQUENCE [LARGE SCALE GENOMIC DNA]</scope>
    <source>
        <strain evidence="7 8">DSM 24874</strain>
    </source>
</reference>
<dbReference type="AlphaFoldDB" id="A0A4S3KP07"/>
<comment type="subcellular location">
    <subcellularLocation>
        <location evidence="1">Cytoplasm</location>
        <location evidence="1">Nucleoid</location>
    </subcellularLocation>
</comment>